<evidence type="ECO:0000313" key="1">
    <source>
        <dbReference type="EMBL" id="MEE2003421.1"/>
    </source>
</evidence>
<keyword evidence="2" id="KW-1185">Reference proteome</keyword>
<dbReference type="Pfam" id="PF04832">
    <property type="entry name" value="SOUL"/>
    <property type="match status" value="1"/>
</dbReference>
<dbReference type="RefSeq" id="WP_330130440.1">
    <property type="nucleotide sequence ID" value="NZ_JAUHLI010000040.1"/>
</dbReference>
<dbReference type="PROSITE" id="PS51257">
    <property type="entry name" value="PROKAR_LIPOPROTEIN"/>
    <property type="match status" value="1"/>
</dbReference>
<dbReference type="InterPro" id="IPR011256">
    <property type="entry name" value="Reg_factor_effector_dom_sf"/>
</dbReference>
<dbReference type="Proteomes" id="UP001336314">
    <property type="component" value="Unassembled WGS sequence"/>
</dbReference>
<dbReference type="EMBL" id="JAUHLI010000040">
    <property type="protein sequence ID" value="MEE2003421.1"/>
    <property type="molecule type" value="Genomic_DNA"/>
</dbReference>
<feature type="non-terminal residue" evidence="1">
    <location>
        <position position="129"/>
    </location>
</feature>
<dbReference type="InterPro" id="IPR006917">
    <property type="entry name" value="SOUL_heme-bd"/>
</dbReference>
<sequence length="129" mass="13971">MKSVFTLFTAALLAGCSVVGQNHVEIAPYTQLQVDESRGIDVRHYDAMVLVSADMAAHGQNGAFRKLFRYISGANEGARDIAMTAPVFMEASNGHQGVSIAMTAPVFMTDTPEQARMSFVMPAHFTLET</sequence>
<dbReference type="Gene3D" id="3.20.80.10">
    <property type="entry name" value="Regulatory factor, effector binding domain"/>
    <property type="match status" value="1"/>
</dbReference>
<reference evidence="1 2" key="1">
    <citation type="submission" date="2023-07" db="EMBL/GenBank/DDBJ databases">
        <title>Alkalimonas sp., MEB108 novel, alkaliphilic bacterium isolated from Lonar Lake, India.</title>
        <authorList>
            <person name="Joshi A."/>
            <person name="Thite S."/>
        </authorList>
    </citation>
    <scope>NUCLEOTIDE SEQUENCE [LARGE SCALE GENOMIC DNA]</scope>
    <source>
        <strain evidence="1 2">MEB108</strain>
    </source>
</reference>
<dbReference type="SUPFAM" id="SSF55136">
    <property type="entry name" value="Probable bacterial effector-binding domain"/>
    <property type="match status" value="1"/>
</dbReference>
<dbReference type="PANTHER" id="PTHR11220">
    <property type="entry name" value="HEME-BINDING PROTEIN-RELATED"/>
    <property type="match status" value="1"/>
</dbReference>
<proteinExistence type="predicted"/>
<protein>
    <submittedName>
        <fullName evidence="1">Heme-binding protein</fullName>
    </submittedName>
</protein>
<gene>
    <name evidence="1" type="ORF">QWY20_18400</name>
</gene>
<organism evidence="1 2">
    <name type="scientific">Alkalimonas cellulosilytica</name>
    <dbReference type="NCBI Taxonomy" id="3058395"/>
    <lineage>
        <taxon>Bacteria</taxon>
        <taxon>Pseudomonadati</taxon>
        <taxon>Pseudomonadota</taxon>
        <taxon>Gammaproteobacteria</taxon>
        <taxon>Alkalimonas</taxon>
    </lineage>
</organism>
<name>A0ABU7JA51_9GAMM</name>
<accession>A0ABU7JA51</accession>
<evidence type="ECO:0000313" key="2">
    <source>
        <dbReference type="Proteomes" id="UP001336314"/>
    </source>
</evidence>
<dbReference type="PANTHER" id="PTHR11220:SF1">
    <property type="entry name" value="HEME-BINDING PROTEIN 2"/>
    <property type="match status" value="1"/>
</dbReference>
<comment type="caution">
    <text evidence="1">The sequence shown here is derived from an EMBL/GenBank/DDBJ whole genome shotgun (WGS) entry which is preliminary data.</text>
</comment>